<dbReference type="Pfam" id="PF02705">
    <property type="entry name" value="K_trans"/>
    <property type="match status" value="1"/>
</dbReference>
<keyword evidence="6 11" id="KW-0769">Symport</keyword>
<dbReference type="HAMAP" id="MF_01522">
    <property type="entry name" value="Kup"/>
    <property type="match status" value="1"/>
</dbReference>
<comment type="caution">
    <text evidence="11">Lacks conserved residue(s) required for the propagation of feature annotation.</text>
</comment>
<protein>
    <recommendedName>
        <fullName evidence="11">Probable potassium transport system protein Kup</fullName>
    </recommendedName>
</protein>
<dbReference type="AlphaFoldDB" id="H1YB01"/>
<dbReference type="InterPro" id="IPR053952">
    <property type="entry name" value="K_trans_C"/>
</dbReference>
<evidence type="ECO:0000256" key="1">
    <source>
        <dbReference type="ARBA" id="ARBA00004141"/>
    </source>
</evidence>
<dbReference type="PANTHER" id="PTHR30540:SF83">
    <property type="entry name" value="K+ POTASSIUM TRANSPORTER"/>
    <property type="match status" value="1"/>
</dbReference>
<keyword evidence="4 11" id="KW-0633">Potassium transport</keyword>
<keyword evidence="7 11" id="KW-0630">Potassium</keyword>
<comment type="function">
    <text evidence="11">Transport of potassium into the cell. Likely operates as a K(+):H(+) symporter.</text>
</comment>
<feature type="transmembrane region" description="Helical" evidence="11">
    <location>
        <begin position="243"/>
        <end position="264"/>
    </location>
</feature>
<feature type="transmembrane region" description="Helical" evidence="11">
    <location>
        <begin position="284"/>
        <end position="317"/>
    </location>
</feature>
<evidence type="ECO:0000256" key="2">
    <source>
        <dbReference type="ARBA" id="ARBA00022448"/>
    </source>
</evidence>
<feature type="transmembrane region" description="Helical" evidence="11">
    <location>
        <begin position="136"/>
        <end position="156"/>
    </location>
</feature>
<evidence type="ECO:0000313" key="14">
    <source>
        <dbReference type="EMBL" id="EHQ30034.1"/>
    </source>
</evidence>
<dbReference type="GO" id="GO:0015079">
    <property type="term" value="F:potassium ion transmembrane transporter activity"/>
    <property type="evidence" value="ECO:0007669"/>
    <property type="project" value="UniProtKB-UniRule"/>
</dbReference>
<evidence type="ECO:0000259" key="13">
    <source>
        <dbReference type="Pfam" id="PF22776"/>
    </source>
</evidence>
<dbReference type="GO" id="GO:0005886">
    <property type="term" value="C:plasma membrane"/>
    <property type="evidence" value="ECO:0007669"/>
    <property type="project" value="UniProtKB-SubCell"/>
</dbReference>
<feature type="transmembrane region" description="Helical" evidence="11">
    <location>
        <begin position="94"/>
        <end position="116"/>
    </location>
</feature>
<keyword evidence="3 11" id="KW-1003">Cell membrane</keyword>
<dbReference type="RefSeq" id="WP_008511549.1">
    <property type="nucleotide sequence ID" value="NZ_CM001403.1"/>
</dbReference>
<comment type="catalytic activity">
    <reaction evidence="11">
        <text>K(+)(in) + H(+)(in) = K(+)(out) + H(+)(out)</text>
        <dbReference type="Rhea" id="RHEA:28490"/>
        <dbReference type="ChEBI" id="CHEBI:15378"/>
        <dbReference type="ChEBI" id="CHEBI:29103"/>
    </reaction>
</comment>
<feature type="transmembrane region" description="Helical" evidence="11">
    <location>
        <begin position="168"/>
        <end position="192"/>
    </location>
</feature>
<feature type="transmembrane region" description="Helical" evidence="11">
    <location>
        <begin position="212"/>
        <end position="231"/>
    </location>
</feature>
<evidence type="ECO:0000256" key="11">
    <source>
        <dbReference type="HAMAP-Rule" id="MF_01522"/>
    </source>
</evidence>
<comment type="similarity">
    <text evidence="11">Belongs to the HAK/KUP transporter (TC 2.A.72) family.</text>
</comment>
<comment type="subcellular location">
    <subcellularLocation>
        <location evidence="11">Cell membrane</location>
        <topology evidence="11">Multi-pass membrane protein</topology>
    </subcellularLocation>
    <subcellularLocation>
        <location evidence="1">Membrane</location>
        <topology evidence="1">Multi-pass membrane protein</topology>
    </subcellularLocation>
</comment>
<dbReference type="Proteomes" id="UP000002774">
    <property type="component" value="Chromosome"/>
</dbReference>
<keyword evidence="15" id="KW-1185">Reference proteome</keyword>
<evidence type="ECO:0000256" key="4">
    <source>
        <dbReference type="ARBA" id="ARBA00022538"/>
    </source>
</evidence>
<dbReference type="Pfam" id="PF22776">
    <property type="entry name" value="K_trans_C"/>
    <property type="match status" value="1"/>
</dbReference>
<dbReference type="eggNOG" id="COG3158">
    <property type="taxonomic scope" value="Bacteria"/>
</dbReference>
<keyword evidence="2 11" id="KW-0813">Transport</keyword>
<keyword evidence="9 11" id="KW-0406">Ion transport</keyword>
<accession>H1YB01</accession>
<dbReference type="HOGENOM" id="CLU_008142_4_1_10"/>
<evidence type="ECO:0000256" key="8">
    <source>
        <dbReference type="ARBA" id="ARBA00022989"/>
    </source>
</evidence>
<evidence type="ECO:0000256" key="3">
    <source>
        <dbReference type="ARBA" id="ARBA00022475"/>
    </source>
</evidence>
<evidence type="ECO:0000313" key="15">
    <source>
        <dbReference type="Proteomes" id="UP000002774"/>
    </source>
</evidence>
<evidence type="ECO:0000256" key="6">
    <source>
        <dbReference type="ARBA" id="ARBA00022847"/>
    </source>
</evidence>
<name>H1YB01_9SPHI</name>
<feature type="transmembrane region" description="Helical" evidence="11">
    <location>
        <begin position="363"/>
        <end position="385"/>
    </location>
</feature>
<feature type="domain" description="K+ potassium transporter C-terminal" evidence="13">
    <location>
        <begin position="476"/>
        <end position="631"/>
    </location>
</feature>
<feature type="transmembrane region" description="Helical" evidence="11">
    <location>
        <begin position="392"/>
        <end position="413"/>
    </location>
</feature>
<dbReference type="PANTHER" id="PTHR30540">
    <property type="entry name" value="OSMOTIC STRESS POTASSIUM TRANSPORTER"/>
    <property type="match status" value="1"/>
</dbReference>
<evidence type="ECO:0000256" key="5">
    <source>
        <dbReference type="ARBA" id="ARBA00022692"/>
    </source>
</evidence>
<dbReference type="GO" id="GO:0015293">
    <property type="term" value="F:symporter activity"/>
    <property type="evidence" value="ECO:0007669"/>
    <property type="project" value="UniProtKB-UniRule"/>
</dbReference>
<evidence type="ECO:0000256" key="9">
    <source>
        <dbReference type="ARBA" id="ARBA00023065"/>
    </source>
</evidence>
<gene>
    <name evidence="11" type="primary">kup</name>
    <name evidence="14" type="ORF">Mucpa_5974</name>
</gene>
<feature type="transmembrane region" description="Helical" evidence="11">
    <location>
        <begin position="337"/>
        <end position="357"/>
    </location>
</feature>
<feature type="domain" description="K+ potassium transporter integral membrane" evidence="12">
    <location>
        <begin position="13"/>
        <end position="450"/>
    </location>
</feature>
<keyword evidence="5 11" id="KW-0812">Transmembrane</keyword>
<dbReference type="InterPro" id="IPR023051">
    <property type="entry name" value="Kup"/>
</dbReference>
<feature type="transmembrane region" description="Helical" evidence="11">
    <location>
        <begin position="419"/>
        <end position="440"/>
    </location>
</feature>
<evidence type="ECO:0000259" key="12">
    <source>
        <dbReference type="Pfam" id="PF02705"/>
    </source>
</evidence>
<proteinExistence type="inferred from homology"/>
<keyword evidence="10 11" id="KW-0472">Membrane</keyword>
<evidence type="ECO:0000256" key="10">
    <source>
        <dbReference type="ARBA" id="ARBA00023136"/>
    </source>
</evidence>
<dbReference type="InterPro" id="IPR003855">
    <property type="entry name" value="K+_transporter"/>
</dbReference>
<keyword evidence="8 11" id="KW-1133">Transmembrane helix</keyword>
<dbReference type="EMBL" id="CM001403">
    <property type="protein sequence ID" value="EHQ30034.1"/>
    <property type="molecule type" value="Genomic_DNA"/>
</dbReference>
<organism evidence="14 15">
    <name type="scientific">Mucilaginibacter paludis DSM 18603</name>
    <dbReference type="NCBI Taxonomy" id="714943"/>
    <lineage>
        <taxon>Bacteria</taxon>
        <taxon>Pseudomonadati</taxon>
        <taxon>Bacteroidota</taxon>
        <taxon>Sphingobacteriia</taxon>
        <taxon>Sphingobacteriales</taxon>
        <taxon>Sphingobacteriaceae</taxon>
        <taxon>Mucilaginibacter</taxon>
    </lineage>
</organism>
<reference evidence="14" key="1">
    <citation type="submission" date="2011-09" db="EMBL/GenBank/DDBJ databases">
        <title>The permanent draft genome of Mucilaginibacter paludis DSM 18603.</title>
        <authorList>
            <consortium name="US DOE Joint Genome Institute (JGI-PGF)"/>
            <person name="Lucas S."/>
            <person name="Han J."/>
            <person name="Lapidus A."/>
            <person name="Bruce D."/>
            <person name="Goodwin L."/>
            <person name="Pitluck S."/>
            <person name="Peters L."/>
            <person name="Kyrpides N."/>
            <person name="Mavromatis K."/>
            <person name="Ivanova N."/>
            <person name="Mikhailova N."/>
            <person name="Held B."/>
            <person name="Detter J.C."/>
            <person name="Tapia R."/>
            <person name="Han C."/>
            <person name="Land M."/>
            <person name="Hauser L."/>
            <person name="Markowitz V."/>
            <person name="Cheng J.-F."/>
            <person name="Hugenholtz P."/>
            <person name="Woyke T."/>
            <person name="Wu D."/>
            <person name="Tindall B."/>
            <person name="Brambilla E."/>
            <person name="Klenk H.-P."/>
            <person name="Eisen J.A."/>
        </authorList>
    </citation>
    <scope>NUCLEOTIDE SEQUENCE [LARGE SCALE GENOMIC DNA]</scope>
    <source>
        <strain evidence="14">DSM 18603</strain>
    </source>
</reference>
<dbReference type="InterPro" id="IPR053951">
    <property type="entry name" value="K_trans_N"/>
</dbReference>
<dbReference type="OrthoDB" id="9805577at2"/>
<sequence length="656" mass="73941">MTPHLKKLSAAGMLITLGIIFGDIGTSPLYVFQTLLQEGGTVNEALVLGSISCIFWTLTLQTTFKYIVITLQADNNGEGGIFSLYALVRRYGKWLAIPAIIGAGTLLADGIITPPISVTSAIEGLGLVPAFAEHIVPGNGLVLIIVLSIILLLFFIQQFGTKVVGSAFGPVMLLWFIMLGVVGGLQLAHYPQIVKALNPYYGARLLMDHPKGFWLLGAVFLCTTGAEALYSDLGHCGRKNIQVSWIFVKITLLLNYLGQGAWVLTRNAGFNFKGVNPFFQIVPHAFLLPSIALATLATIIASQALISGSFTLISEAVSMNFWPRITIKFPSNIRGQIYIPSINWILCFGCIAVSLYFRTSEAMTAAYGFSITIAMLSTTILMYYFMRYVKHWPVWLVTIILCVFLSVEFSFFVANAVKILKRLFFLVFEFGLIFTMYIWFRARKINNRFLHFIDLKDQIPMLNALSADTQVPKYSTHLIYLTKANNSKQIEQKIIYSIISRMPKRADVYWFVHIDRTDEPFTMEYTVDEIEKDKVIRIDFRLGFRIQPRVNVLFRKVIEDMVARNEMDITSRYPSLHQFKLAADFRFVIMEKFLSYNNLFNLSEGFILNAYFAIKKLAQSEAKAFGLDTSETKVEKIPLVVKPVSNISLKRVELAK</sequence>
<evidence type="ECO:0000256" key="7">
    <source>
        <dbReference type="ARBA" id="ARBA00022958"/>
    </source>
</evidence>